<dbReference type="Pfam" id="PF00595">
    <property type="entry name" value="PDZ"/>
    <property type="match status" value="3"/>
</dbReference>
<feature type="domain" description="PDZ" evidence="2">
    <location>
        <begin position="240"/>
        <end position="325"/>
    </location>
</feature>
<feature type="region of interest" description="Disordered" evidence="1">
    <location>
        <begin position="377"/>
        <end position="400"/>
    </location>
</feature>
<feature type="domain" description="PDZ" evidence="2">
    <location>
        <begin position="606"/>
        <end position="676"/>
    </location>
</feature>
<accession>A0A9D4KNQ8</accession>
<dbReference type="AlphaFoldDB" id="A0A9D4KNQ8"/>
<organism evidence="3 4">
    <name type="scientific">Dreissena polymorpha</name>
    <name type="common">Zebra mussel</name>
    <name type="synonym">Mytilus polymorpha</name>
    <dbReference type="NCBI Taxonomy" id="45954"/>
    <lineage>
        <taxon>Eukaryota</taxon>
        <taxon>Metazoa</taxon>
        <taxon>Spiralia</taxon>
        <taxon>Lophotrochozoa</taxon>
        <taxon>Mollusca</taxon>
        <taxon>Bivalvia</taxon>
        <taxon>Autobranchia</taxon>
        <taxon>Heteroconchia</taxon>
        <taxon>Euheterodonta</taxon>
        <taxon>Imparidentia</taxon>
        <taxon>Neoheterodontei</taxon>
        <taxon>Myida</taxon>
        <taxon>Dreissenoidea</taxon>
        <taxon>Dreissenidae</taxon>
        <taxon>Dreissena</taxon>
    </lineage>
</organism>
<dbReference type="Gene3D" id="2.30.42.10">
    <property type="match status" value="3"/>
</dbReference>
<dbReference type="SUPFAM" id="SSF50156">
    <property type="entry name" value="PDZ domain-like"/>
    <property type="match status" value="3"/>
</dbReference>
<dbReference type="PANTHER" id="PTHR11324">
    <property type="entry name" value="IL16-RELATED"/>
    <property type="match status" value="1"/>
</dbReference>
<evidence type="ECO:0000259" key="2">
    <source>
        <dbReference type="PROSITE" id="PS50106"/>
    </source>
</evidence>
<dbReference type="Proteomes" id="UP000828390">
    <property type="component" value="Unassembled WGS sequence"/>
</dbReference>
<sequence>MRRKRKRAVPHPPSLSNSIQQYGSHSSSNLMESSVRVELARQTHFAQSASCLESDSISLTNSLRHNSVNSLTVSNDDVFIETASDVNYLHSNGRYCNNVNKNTEHVNHKKSANKLGIFGMSKFRTHSASAVEDIQKTTTNHRTMDYANTTQLAKQYNYGSSVHNSGANDLDAELDRYQSDTEVQLCERLYRQRKSSKSSDLFRQRNNATPTSLCSFDGSEFEYTSCQSTPTFGKKRIITKLHIMKENNSLGLHVAGGKGSKRGDIGIFVAGISENGPAQRDGRLKRGDELLMINGRSLIGATHHEAVEMLRNAPKLVQLVIATKLRKSSLASVASSTLASPTVLDIGSQSIPEVLAQTPQGTILDWDELFDKFKTPSEEKPPICPAPTNGKYRKRFARSPSPSASVPMMICVNKGKGGKGLGFTIVGGSDTTIGHLGILVRRIFPNGLIASDGRMKEGDEILELNNEPLAGLTHKEVLRRFRHLKKGPVQLTFRKRLRSPHCSPGRSPYLTPSVSCDGSPVSTPNHSPHCSMTNLHDLDTDFYKRSNRGHDLSLDSFSDLDSIGSGMVQEHRPTFSVPINIPKSSSSNGTLAERLSPDRRPSVQYEIQLIKDEGEGLGLSVIRKTYDENSEILVKDVAHGSPAHRDGRLRKGDLILSVNGRLLTNMTLLDAYQLFRGLTPGAVDIIICRLKAQNNPNGIPPDYLPYQDSDSDLPLEELHDASWEDCMSDHSTSVHSDSGNVEHMCQKEFLRKRLSTVAEESKLEQKSSINNFIKPEGVTEENEDETIITRL</sequence>
<feature type="domain" description="PDZ" evidence="2">
    <location>
        <begin position="409"/>
        <end position="482"/>
    </location>
</feature>
<feature type="region of interest" description="Disordered" evidence="1">
    <location>
        <begin position="1"/>
        <end position="27"/>
    </location>
</feature>
<evidence type="ECO:0000313" key="4">
    <source>
        <dbReference type="Proteomes" id="UP000828390"/>
    </source>
</evidence>
<dbReference type="SMART" id="SM00228">
    <property type="entry name" value="PDZ"/>
    <property type="match status" value="3"/>
</dbReference>
<gene>
    <name evidence="3" type="ORF">DPMN_116456</name>
</gene>
<comment type="caution">
    <text evidence="3">The sequence shown here is derived from an EMBL/GenBank/DDBJ whole genome shotgun (WGS) entry which is preliminary data.</text>
</comment>
<dbReference type="PANTHER" id="PTHR11324:SF16">
    <property type="entry name" value="PDZ DOMAIN-CONTAINING PROTEIN 2"/>
    <property type="match status" value="1"/>
</dbReference>
<evidence type="ECO:0000313" key="3">
    <source>
        <dbReference type="EMBL" id="KAH3842950.1"/>
    </source>
</evidence>
<dbReference type="CDD" id="cd00136">
    <property type="entry name" value="PDZ_canonical"/>
    <property type="match status" value="1"/>
</dbReference>
<proteinExistence type="predicted"/>
<dbReference type="PROSITE" id="PS50106">
    <property type="entry name" value="PDZ"/>
    <property type="match status" value="3"/>
</dbReference>
<dbReference type="CDD" id="cd06758">
    <property type="entry name" value="PDZ2_PDZD2-like"/>
    <property type="match status" value="1"/>
</dbReference>
<feature type="compositionally biased region" description="Polar residues" evidence="1">
    <location>
        <begin position="14"/>
        <end position="27"/>
    </location>
</feature>
<protein>
    <recommendedName>
        <fullName evidence="2">PDZ domain-containing protein</fullName>
    </recommendedName>
</protein>
<evidence type="ECO:0000256" key="1">
    <source>
        <dbReference type="SAM" id="MobiDB-lite"/>
    </source>
</evidence>
<dbReference type="EMBL" id="JAIWYP010000004">
    <property type="protein sequence ID" value="KAH3842950.1"/>
    <property type="molecule type" value="Genomic_DNA"/>
</dbReference>
<keyword evidence="4" id="KW-1185">Reference proteome</keyword>
<name>A0A9D4KNQ8_DREPO</name>
<reference evidence="3" key="2">
    <citation type="submission" date="2020-11" db="EMBL/GenBank/DDBJ databases">
        <authorList>
            <person name="McCartney M.A."/>
            <person name="Auch B."/>
            <person name="Kono T."/>
            <person name="Mallez S."/>
            <person name="Becker A."/>
            <person name="Gohl D.M."/>
            <person name="Silverstein K.A.T."/>
            <person name="Koren S."/>
            <person name="Bechman K.B."/>
            <person name="Herman A."/>
            <person name="Abrahante J.E."/>
            <person name="Garbe J."/>
        </authorList>
    </citation>
    <scope>NUCLEOTIDE SEQUENCE</scope>
    <source>
        <strain evidence="3">Duluth1</strain>
        <tissue evidence="3">Whole animal</tissue>
    </source>
</reference>
<reference evidence="3" key="1">
    <citation type="journal article" date="2019" name="bioRxiv">
        <title>The Genome of the Zebra Mussel, Dreissena polymorpha: A Resource for Invasive Species Research.</title>
        <authorList>
            <person name="McCartney M.A."/>
            <person name="Auch B."/>
            <person name="Kono T."/>
            <person name="Mallez S."/>
            <person name="Zhang Y."/>
            <person name="Obille A."/>
            <person name="Becker A."/>
            <person name="Abrahante J.E."/>
            <person name="Garbe J."/>
            <person name="Badalamenti J.P."/>
            <person name="Herman A."/>
            <person name="Mangelson H."/>
            <person name="Liachko I."/>
            <person name="Sullivan S."/>
            <person name="Sone E.D."/>
            <person name="Koren S."/>
            <person name="Silverstein K.A.T."/>
            <person name="Beckman K.B."/>
            <person name="Gohl D.M."/>
        </authorList>
    </citation>
    <scope>NUCLEOTIDE SEQUENCE</scope>
    <source>
        <strain evidence="3">Duluth1</strain>
        <tissue evidence="3">Whole animal</tissue>
    </source>
</reference>
<dbReference type="InterPro" id="IPR001478">
    <property type="entry name" value="PDZ"/>
</dbReference>
<dbReference type="InterPro" id="IPR036034">
    <property type="entry name" value="PDZ_sf"/>
</dbReference>